<feature type="region of interest" description="Disordered" evidence="1">
    <location>
        <begin position="1"/>
        <end position="96"/>
    </location>
</feature>
<protein>
    <recommendedName>
        <fullName evidence="4">Gliding motility protein</fullName>
    </recommendedName>
</protein>
<evidence type="ECO:0000313" key="3">
    <source>
        <dbReference type="Proteomes" id="UP001595855"/>
    </source>
</evidence>
<keyword evidence="3" id="KW-1185">Reference proteome</keyword>
<gene>
    <name evidence="2" type="ORF">ACFPRC_09295</name>
</gene>
<reference evidence="3" key="1">
    <citation type="journal article" date="2019" name="Int. J. Syst. Evol. Microbiol.">
        <title>The Global Catalogue of Microorganisms (GCM) 10K type strain sequencing project: providing services to taxonomists for standard genome sequencing and annotation.</title>
        <authorList>
            <consortium name="The Broad Institute Genomics Platform"/>
            <consortium name="The Broad Institute Genome Sequencing Center for Infectious Disease"/>
            <person name="Wu L."/>
            <person name="Ma J."/>
        </authorList>
    </citation>
    <scope>NUCLEOTIDE SEQUENCE [LARGE SCALE GENOMIC DNA]</scope>
    <source>
        <strain evidence="3">CGMCC 4.1542</strain>
    </source>
</reference>
<dbReference type="Proteomes" id="UP001595855">
    <property type="component" value="Unassembled WGS sequence"/>
</dbReference>
<dbReference type="RefSeq" id="WP_271320725.1">
    <property type="nucleotide sequence ID" value="NZ_BAAATN010000001.1"/>
</dbReference>
<evidence type="ECO:0000256" key="1">
    <source>
        <dbReference type="SAM" id="MobiDB-lite"/>
    </source>
</evidence>
<sequence length="96" mass="9798">MGVFARFFRRSKATGSKTTEEASAAEIRTDTPDTGRAAEEKAAGAAEAADTGPRNTAEVDEPAAAAEAGDSEGVGIPKQQSAEEAVDNEADKGART</sequence>
<name>A0ABV9WSB5_9ACTN</name>
<accession>A0ABV9WSB5</accession>
<proteinExistence type="predicted"/>
<evidence type="ECO:0008006" key="4">
    <source>
        <dbReference type="Google" id="ProtNLM"/>
    </source>
</evidence>
<feature type="compositionally biased region" description="Basic and acidic residues" evidence="1">
    <location>
        <begin position="27"/>
        <end position="42"/>
    </location>
</feature>
<evidence type="ECO:0000313" key="2">
    <source>
        <dbReference type="EMBL" id="MFC5015074.1"/>
    </source>
</evidence>
<comment type="caution">
    <text evidence="2">The sequence shown here is derived from an EMBL/GenBank/DDBJ whole genome shotgun (WGS) entry which is preliminary data.</text>
</comment>
<dbReference type="EMBL" id="JBHSJO010000001">
    <property type="protein sequence ID" value="MFC5015074.1"/>
    <property type="molecule type" value="Genomic_DNA"/>
</dbReference>
<feature type="compositionally biased region" description="Low complexity" evidence="1">
    <location>
        <begin position="62"/>
        <end position="75"/>
    </location>
</feature>
<organism evidence="2 3">
    <name type="scientific">Streptomyces lienomycini</name>
    <dbReference type="NCBI Taxonomy" id="284035"/>
    <lineage>
        <taxon>Bacteria</taxon>
        <taxon>Bacillati</taxon>
        <taxon>Actinomycetota</taxon>
        <taxon>Actinomycetes</taxon>
        <taxon>Kitasatosporales</taxon>
        <taxon>Streptomycetaceae</taxon>
        <taxon>Streptomyces</taxon>
    </lineage>
</organism>